<evidence type="ECO:0000313" key="3">
    <source>
        <dbReference type="Proteomes" id="UP000799537"/>
    </source>
</evidence>
<accession>A0A6A6C7X6</accession>
<organism evidence="2 3">
    <name type="scientific">Zasmidium cellare ATCC 36951</name>
    <dbReference type="NCBI Taxonomy" id="1080233"/>
    <lineage>
        <taxon>Eukaryota</taxon>
        <taxon>Fungi</taxon>
        <taxon>Dikarya</taxon>
        <taxon>Ascomycota</taxon>
        <taxon>Pezizomycotina</taxon>
        <taxon>Dothideomycetes</taxon>
        <taxon>Dothideomycetidae</taxon>
        <taxon>Mycosphaerellales</taxon>
        <taxon>Mycosphaerellaceae</taxon>
        <taxon>Zasmidium</taxon>
    </lineage>
</organism>
<protein>
    <recommendedName>
        <fullName evidence="4">Nucleoside 2-deoxyribosyltransferase</fullName>
    </recommendedName>
</protein>
<dbReference type="AlphaFoldDB" id="A0A6A6C7X6"/>
<proteinExistence type="predicted"/>
<keyword evidence="1" id="KW-0732">Signal</keyword>
<gene>
    <name evidence="2" type="ORF">M409DRAFT_28224</name>
</gene>
<dbReference type="EMBL" id="ML993619">
    <property type="protein sequence ID" value="KAF2161496.1"/>
    <property type="molecule type" value="Genomic_DNA"/>
</dbReference>
<dbReference type="RefSeq" id="XP_033662385.1">
    <property type="nucleotide sequence ID" value="XM_033808932.1"/>
</dbReference>
<evidence type="ECO:0000313" key="2">
    <source>
        <dbReference type="EMBL" id="KAF2161496.1"/>
    </source>
</evidence>
<evidence type="ECO:0000256" key="1">
    <source>
        <dbReference type="SAM" id="SignalP"/>
    </source>
</evidence>
<feature type="signal peptide" evidence="1">
    <location>
        <begin position="1"/>
        <end position="31"/>
    </location>
</feature>
<evidence type="ECO:0008006" key="4">
    <source>
        <dbReference type="Google" id="ProtNLM"/>
    </source>
</evidence>
<feature type="chain" id="PRO_5025550875" description="Nucleoside 2-deoxyribosyltransferase" evidence="1">
    <location>
        <begin position="32"/>
        <end position="166"/>
    </location>
</feature>
<reference evidence="2" key="1">
    <citation type="journal article" date="2020" name="Stud. Mycol.">
        <title>101 Dothideomycetes genomes: a test case for predicting lifestyles and emergence of pathogens.</title>
        <authorList>
            <person name="Haridas S."/>
            <person name="Albert R."/>
            <person name="Binder M."/>
            <person name="Bloem J."/>
            <person name="Labutti K."/>
            <person name="Salamov A."/>
            <person name="Andreopoulos B."/>
            <person name="Baker S."/>
            <person name="Barry K."/>
            <person name="Bills G."/>
            <person name="Bluhm B."/>
            <person name="Cannon C."/>
            <person name="Castanera R."/>
            <person name="Culley D."/>
            <person name="Daum C."/>
            <person name="Ezra D."/>
            <person name="Gonzalez J."/>
            <person name="Henrissat B."/>
            <person name="Kuo A."/>
            <person name="Liang C."/>
            <person name="Lipzen A."/>
            <person name="Lutzoni F."/>
            <person name="Magnuson J."/>
            <person name="Mondo S."/>
            <person name="Nolan M."/>
            <person name="Ohm R."/>
            <person name="Pangilinan J."/>
            <person name="Park H.-J."/>
            <person name="Ramirez L."/>
            <person name="Alfaro M."/>
            <person name="Sun H."/>
            <person name="Tritt A."/>
            <person name="Yoshinaga Y."/>
            <person name="Zwiers L.-H."/>
            <person name="Turgeon B."/>
            <person name="Goodwin S."/>
            <person name="Spatafora J."/>
            <person name="Crous P."/>
            <person name="Grigoriev I."/>
        </authorList>
    </citation>
    <scope>NUCLEOTIDE SEQUENCE</scope>
    <source>
        <strain evidence="2">ATCC 36951</strain>
    </source>
</reference>
<keyword evidence="3" id="KW-1185">Reference proteome</keyword>
<name>A0A6A6C7X6_ZASCE</name>
<dbReference type="GeneID" id="54562204"/>
<dbReference type="OrthoDB" id="47059at2759"/>
<dbReference type="Proteomes" id="UP000799537">
    <property type="component" value="Unassembled WGS sequence"/>
</dbReference>
<sequence>MVRSSERSLASLASASTLLLFTPAITPAGKATNKSGEKNVDPFETLGRALSRYHKRIRHVPYVPKIGFTETHEAFLGQADALVVVICEPEHAKHECLGNQGDFAGAAHEAMDNISFSGHLPIFLVRCGDSKGNFWPDLTNFDNVMKCSTYDPEMAKQVARKLFEAK</sequence>